<keyword evidence="1" id="KW-0175">Coiled coil</keyword>
<dbReference type="Proteomes" id="UP001516023">
    <property type="component" value="Unassembled WGS sequence"/>
</dbReference>
<evidence type="ECO:0000313" key="3">
    <source>
        <dbReference type="EMBL" id="KAL3805863.1"/>
    </source>
</evidence>
<feature type="coiled-coil region" evidence="1">
    <location>
        <begin position="299"/>
        <end position="326"/>
    </location>
</feature>
<dbReference type="EMBL" id="JABMIG020000001">
    <property type="protein sequence ID" value="KAL3805863.1"/>
    <property type="molecule type" value="Genomic_DNA"/>
</dbReference>
<feature type="region of interest" description="Disordered" evidence="2">
    <location>
        <begin position="380"/>
        <end position="402"/>
    </location>
</feature>
<evidence type="ECO:0000256" key="1">
    <source>
        <dbReference type="SAM" id="Coils"/>
    </source>
</evidence>
<evidence type="ECO:0000256" key="2">
    <source>
        <dbReference type="SAM" id="MobiDB-lite"/>
    </source>
</evidence>
<keyword evidence="4" id="KW-1185">Reference proteome</keyword>
<proteinExistence type="predicted"/>
<reference evidence="3 4" key="1">
    <citation type="journal article" date="2020" name="G3 (Bethesda)">
        <title>Improved Reference Genome for Cyclotella cryptica CCMP332, a Model for Cell Wall Morphogenesis, Salinity Adaptation, and Lipid Production in Diatoms (Bacillariophyta).</title>
        <authorList>
            <person name="Roberts W.R."/>
            <person name="Downey K.M."/>
            <person name="Ruck E.C."/>
            <person name="Traller J.C."/>
            <person name="Alverson A.J."/>
        </authorList>
    </citation>
    <scope>NUCLEOTIDE SEQUENCE [LARGE SCALE GENOMIC DNA]</scope>
    <source>
        <strain evidence="3 4">CCMP332</strain>
    </source>
</reference>
<name>A0ABD3R060_9STRA</name>
<accession>A0ABD3R060</accession>
<comment type="caution">
    <text evidence="3">The sequence shown here is derived from an EMBL/GenBank/DDBJ whole genome shotgun (WGS) entry which is preliminary data.</text>
</comment>
<feature type="region of interest" description="Disordered" evidence="2">
    <location>
        <begin position="423"/>
        <end position="446"/>
    </location>
</feature>
<evidence type="ECO:0000313" key="4">
    <source>
        <dbReference type="Proteomes" id="UP001516023"/>
    </source>
</evidence>
<sequence length="801" mass="89392">MKLLYFTFPTVFASQGTQNAIAPDVACGGECTSFLYAKTVAGWPRSTQTLRHVAFLSLPVTDSSGMRPTTKLSLSRSDENFPPKKKQISFIRNEALVKRQIATIFGTNDPGANEFIPLTLAGIFSQARNNVPIDILLLSSPTQSQIIENACSDYLESPRDPPNERISVIPIPMSPTASSSSIRLLSHAYCGSPLSKTKMLTLNSLLINRDGGLYDNLPWDSWTIDPDGKERDAANNVVDGKYAMGKRVAFQRFMGKDWRDGTLSNRLRELLSNDKSQKVDANENFVSTNEEDMMASLSKRLLELEIDEARMEVAKCEQQLAIRRTELLNNGSGDDLLEYSDFTDPMNDGVELQMLNEAQSRLQVAKTSLEELENAMLRKKKDMDSTSPFSLSRENEEKNGMDSSIRSALLSIVNKLDDQKNETPYRGAIGYPPKMEPKDESGDSSQRYTSPYHLMLEIINEQLNADVVACVLEQTSLLEGNLVLGGALLLQRKGRKKSTTLAGERVDYVDSEDDFGNEGVYPQSTYVVECFSDEAIGMALETGSPLYLESGIWERAGCIPVEISLDETPKDGNTSAFSVMSRLPLLRPVNGLSVSVEGEKVSSAKEANAVRIPLPSSAQIFDNLYPVTQSSFSNDTQTPVFSTYTPVSSLDQYDSLTNDDKARMLFKLESFQGVLPRPRAVRASESPSELDNILLPLIDESIRNQYLIRDAERRQDFDTANALRSKMSQRQSLLEQARSARESGLEDKAKRLDDEAELYKALRADFTQDVGAYSRYLDRDDWYERETQARIQRLKKSKGID</sequence>
<gene>
    <name evidence="3" type="ORF">HJC23_007824</name>
</gene>
<dbReference type="AlphaFoldDB" id="A0ABD3R060"/>
<protein>
    <submittedName>
        <fullName evidence="3">Uncharacterized protein</fullName>
    </submittedName>
</protein>
<organism evidence="3 4">
    <name type="scientific">Cyclotella cryptica</name>
    <dbReference type="NCBI Taxonomy" id="29204"/>
    <lineage>
        <taxon>Eukaryota</taxon>
        <taxon>Sar</taxon>
        <taxon>Stramenopiles</taxon>
        <taxon>Ochrophyta</taxon>
        <taxon>Bacillariophyta</taxon>
        <taxon>Coscinodiscophyceae</taxon>
        <taxon>Thalassiosirophycidae</taxon>
        <taxon>Stephanodiscales</taxon>
        <taxon>Stephanodiscaceae</taxon>
        <taxon>Cyclotella</taxon>
    </lineage>
</organism>